<dbReference type="SUPFAM" id="SSF58113">
    <property type="entry name" value="Apolipoprotein A-I"/>
    <property type="match status" value="1"/>
</dbReference>
<reference evidence="2" key="1">
    <citation type="journal article" date="2014" name="Int. J. Syst. Evol. Microbiol.">
        <title>Complete genome sequence of Corynebacterium casei LMG S-19264T (=DSM 44701T), isolated from a smear-ripened cheese.</title>
        <authorList>
            <consortium name="US DOE Joint Genome Institute (JGI-PGF)"/>
            <person name="Walter F."/>
            <person name="Albersmeier A."/>
            <person name="Kalinowski J."/>
            <person name="Ruckert C."/>
        </authorList>
    </citation>
    <scope>NUCLEOTIDE SEQUENCE</scope>
    <source>
        <strain evidence="2">NBRC 110023</strain>
    </source>
</reference>
<keyword evidence="1" id="KW-0175">Coiled coil</keyword>
<accession>A0AA37WKR7</accession>
<sequence>MTTKVTSAKASNDALGDLEQLRMIVFGAAKQELDEKIDALNQRLSDEMQQIQTQISLQFSDMQKNIAENQQILLSKLNDTDNTQDTNQQKLIEITERLNSQIEMAENAGRDEAKNLHARMDNEVNALQADLADAVERLMTKLDAVSKDLTSSKTDRKTLAQLLANVATNLDADE</sequence>
<name>A0AA37WKR7_9ALTE</name>
<organism evidence="2 3">
    <name type="scientific">Agaribacter marinus</name>
    <dbReference type="NCBI Taxonomy" id="1431249"/>
    <lineage>
        <taxon>Bacteria</taxon>
        <taxon>Pseudomonadati</taxon>
        <taxon>Pseudomonadota</taxon>
        <taxon>Gammaproteobacteria</taxon>
        <taxon>Alteromonadales</taxon>
        <taxon>Alteromonadaceae</taxon>
        <taxon>Agaribacter</taxon>
    </lineage>
</organism>
<feature type="coiled-coil region" evidence="1">
    <location>
        <begin position="110"/>
        <end position="137"/>
    </location>
</feature>
<dbReference type="AlphaFoldDB" id="A0AA37WKR7"/>
<gene>
    <name evidence="2" type="ORF">GCM10007852_27470</name>
</gene>
<dbReference type="Proteomes" id="UP001156601">
    <property type="component" value="Unassembled WGS sequence"/>
</dbReference>
<reference evidence="2" key="2">
    <citation type="submission" date="2023-01" db="EMBL/GenBank/DDBJ databases">
        <title>Draft genome sequence of Agaribacter marinus strain NBRC 110023.</title>
        <authorList>
            <person name="Sun Q."/>
            <person name="Mori K."/>
        </authorList>
    </citation>
    <scope>NUCLEOTIDE SEQUENCE</scope>
    <source>
        <strain evidence="2">NBRC 110023</strain>
    </source>
</reference>
<dbReference type="Gene3D" id="1.20.5.1230">
    <property type="entry name" value="Apolipoprotein A-I"/>
    <property type="match status" value="1"/>
</dbReference>
<evidence type="ECO:0000313" key="3">
    <source>
        <dbReference type="Proteomes" id="UP001156601"/>
    </source>
</evidence>
<comment type="caution">
    <text evidence="2">The sequence shown here is derived from an EMBL/GenBank/DDBJ whole genome shotgun (WGS) entry which is preliminary data.</text>
</comment>
<evidence type="ECO:0000313" key="2">
    <source>
        <dbReference type="EMBL" id="GLR71839.1"/>
    </source>
</evidence>
<protein>
    <submittedName>
        <fullName evidence="2">Uncharacterized protein</fullName>
    </submittedName>
</protein>
<evidence type="ECO:0000256" key="1">
    <source>
        <dbReference type="SAM" id="Coils"/>
    </source>
</evidence>
<dbReference type="EMBL" id="BSOT01000006">
    <property type="protein sequence ID" value="GLR71839.1"/>
    <property type="molecule type" value="Genomic_DNA"/>
</dbReference>
<proteinExistence type="predicted"/>
<keyword evidence="3" id="KW-1185">Reference proteome</keyword>
<dbReference type="RefSeq" id="WP_284218170.1">
    <property type="nucleotide sequence ID" value="NZ_BSOT01000006.1"/>
</dbReference>